<proteinExistence type="inferred from homology"/>
<dbReference type="EMBL" id="JAVRRD010000003">
    <property type="protein sequence ID" value="KAK5061585.1"/>
    <property type="molecule type" value="Genomic_DNA"/>
</dbReference>
<dbReference type="Pfam" id="PF00328">
    <property type="entry name" value="His_Phos_2"/>
    <property type="match status" value="1"/>
</dbReference>
<dbReference type="RefSeq" id="XP_064710682.1">
    <property type="nucleotide sequence ID" value="XM_064851679.1"/>
</dbReference>
<dbReference type="Proteomes" id="UP001358417">
    <property type="component" value="Unassembled WGS sequence"/>
</dbReference>
<dbReference type="GeneID" id="89976294"/>
<feature type="transmembrane region" description="Helical" evidence="3">
    <location>
        <begin position="429"/>
        <end position="453"/>
    </location>
</feature>
<evidence type="ECO:0000313" key="5">
    <source>
        <dbReference type="EMBL" id="KAK5061585.1"/>
    </source>
</evidence>
<dbReference type="SUPFAM" id="SSF53254">
    <property type="entry name" value="Phosphoglycerate mutase-like"/>
    <property type="match status" value="1"/>
</dbReference>
<dbReference type="AlphaFoldDB" id="A0AAV9NMF8"/>
<dbReference type="InterPro" id="IPR029033">
    <property type="entry name" value="His_PPase_superfam"/>
</dbReference>
<comment type="caution">
    <text evidence="5">The sequence shown here is derived from an EMBL/GenBank/DDBJ whole genome shotgun (WGS) entry which is preliminary data.</text>
</comment>
<feature type="chain" id="PRO_5043754236" description="Acid phosphatase" evidence="4">
    <location>
        <begin position="19"/>
        <end position="487"/>
    </location>
</feature>
<evidence type="ECO:0000256" key="3">
    <source>
        <dbReference type="SAM" id="Phobius"/>
    </source>
</evidence>
<gene>
    <name evidence="5" type="ORF">LTR84_008129</name>
</gene>
<accession>A0AAV9NMF8</accession>
<keyword evidence="3" id="KW-0812">Transmembrane</keyword>
<comment type="similarity">
    <text evidence="1">Belongs to the histidine acid phosphatase family.</text>
</comment>
<name>A0AAV9NMF8_9EURO</name>
<keyword evidence="4" id="KW-0732">Signal</keyword>
<keyword evidence="6" id="KW-1185">Reference proteome</keyword>
<evidence type="ECO:0008006" key="7">
    <source>
        <dbReference type="Google" id="ProtNLM"/>
    </source>
</evidence>
<dbReference type="Gene3D" id="3.40.50.1240">
    <property type="entry name" value="Phosphoglycerate mutase-like"/>
    <property type="match status" value="1"/>
</dbReference>
<feature type="signal peptide" evidence="4">
    <location>
        <begin position="1"/>
        <end position="18"/>
    </location>
</feature>
<dbReference type="PANTHER" id="PTHR11567:SF142">
    <property type="entry name" value="PHOSPHOGLYCERATE MUTASE-LIKE PROTEIN"/>
    <property type="match status" value="1"/>
</dbReference>
<keyword evidence="3" id="KW-0472">Membrane</keyword>
<feature type="region of interest" description="Disordered" evidence="2">
    <location>
        <begin position="461"/>
        <end position="487"/>
    </location>
</feature>
<protein>
    <recommendedName>
        <fullName evidence="7">Acid phosphatase</fullName>
    </recommendedName>
</protein>
<keyword evidence="3" id="KW-1133">Transmembrane helix</keyword>
<evidence type="ECO:0000256" key="2">
    <source>
        <dbReference type="SAM" id="MobiDB-lite"/>
    </source>
</evidence>
<dbReference type="GO" id="GO:0016791">
    <property type="term" value="F:phosphatase activity"/>
    <property type="evidence" value="ECO:0007669"/>
    <property type="project" value="TreeGrafter"/>
</dbReference>
<dbReference type="PANTHER" id="PTHR11567">
    <property type="entry name" value="ACID PHOSPHATASE-RELATED"/>
    <property type="match status" value="1"/>
</dbReference>
<reference evidence="5 6" key="1">
    <citation type="submission" date="2023-08" db="EMBL/GenBank/DDBJ databases">
        <title>Black Yeasts Isolated from many extreme environments.</title>
        <authorList>
            <person name="Coleine C."/>
            <person name="Stajich J.E."/>
            <person name="Selbmann L."/>
        </authorList>
    </citation>
    <scope>NUCLEOTIDE SEQUENCE [LARGE SCALE GENOMIC DNA]</scope>
    <source>
        <strain evidence="5 6">CCFEE 5792</strain>
    </source>
</reference>
<dbReference type="InterPro" id="IPR050645">
    <property type="entry name" value="Histidine_acid_phosphatase"/>
</dbReference>
<dbReference type="InterPro" id="IPR000560">
    <property type="entry name" value="His_Pase_clade-2"/>
</dbReference>
<sequence length="487" mass="52934">MHFSTLITASLAASPAFAEILYSVVVFTRHGDRTAKFFKDYGMTNLGATQMYESGEYYRQRYVEQGASNKILNISSDKATTSQIWASAPDQGVLYQTAMNFLQGLYPPLNDINTQLSTQTLTNGTEVTSPLNGYQFILVHGEDTTTPDTIWIKGDDQCPTYNTAYDSYHDSPEYKETLNVTAPFYESFVPLLGDIMGQENVTYANAYDVFDLLNVASIHNASVAENIEGADLDQLRYLANHWEWNHNYNQTMPDRSIGGMTLAGGALRQLQDVVKGKAKVKFSLMAGSYDTQMAFYGLTNLTAASPDFFGLPNYAGSMAFEVFSEEDNATAFPANPDTDLRVRFLFKNGTTDDALTAFPLFGGSELSLPYGEFVSELSSRSIVKVEEWCTLCQSDAGFCYETLHNSESSNSGSGPTVSAASGKSGLSNAAAGGIGAGVTLAVVGIIGALAWLLTRRKRTTNPDPAVASPAYHAEEKRSDSSQSEISV</sequence>
<organism evidence="5 6">
    <name type="scientific">Exophiala bonariae</name>
    <dbReference type="NCBI Taxonomy" id="1690606"/>
    <lineage>
        <taxon>Eukaryota</taxon>
        <taxon>Fungi</taxon>
        <taxon>Dikarya</taxon>
        <taxon>Ascomycota</taxon>
        <taxon>Pezizomycotina</taxon>
        <taxon>Eurotiomycetes</taxon>
        <taxon>Chaetothyriomycetidae</taxon>
        <taxon>Chaetothyriales</taxon>
        <taxon>Herpotrichiellaceae</taxon>
        <taxon>Exophiala</taxon>
    </lineage>
</organism>
<evidence type="ECO:0000313" key="6">
    <source>
        <dbReference type="Proteomes" id="UP001358417"/>
    </source>
</evidence>
<evidence type="ECO:0000256" key="4">
    <source>
        <dbReference type="SAM" id="SignalP"/>
    </source>
</evidence>
<evidence type="ECO:0000256" key="1">
    <source>
        <dbReference type="ARBA" id="ARBA00005375"/>
    </source>
</evidence>
<dbReference type="CDD" id="cd07061">
    <property type="entry name" value="HP_HAP_like"/>
    <property type="match status" value="1"/>
</dbReference>